<dbReference type="AlphaFoldDB" id="A0A975G6W2"/>
<dbReference type="KEGG" id="lamb:KBB96_13665"/>
<name>A0A975G6W2_9BACT</name>
<feature type="transmembrane region" description="Helical" evidence="1">
    <location>
        <begin position="151"/>
        <end position="171"/>
    </location>
</feature>
<dbReference type="RefSeq" id="WP_211630001.1">
    <property type="nucleotide sequence ID" value="NZ_CP073100.1"/>
</dbReference>
<protein>
    <submittedName>
        <fullName evidence="2">Uncharacterized protein</fullName>
    </submittedName>
</protein>
<keyword evidence="1" id="KW-1133">Transmembrane helix</keyword>
<keyword evidence="3" id="KW-1185">Reference proteome</keyword>
<evidence type="ECO:0000313" key="3">
    <source>
        <dbReference type="Proteomes" id="UP000676169"/>
    </source>
</evidence>
<feature type="transmembrane region" description="Helical" evidence="1">
    <location>
        <begin position="52"/>
        <end position="78"/>
    </location>
</feature>
<proteinExistence type="predicted"/>
<dbReference type="Proteomes" id="UP000676169">
    <property type="component" value="Chromosome"/>
</dbReference>
<evidence type="ECO:0000256" key="1">
    <source>
        <dbReference type="SAM" id="Phobius"/>
    </source>
</evidence>
<gene>
    <name evidence="2" type="ORF">KBB96_13665</name>
</gene>
<reference evidence="2" key="1">
    <citation type="submission" date="2021-04" db="EMBL/GenBank/DDBJ databases">
        <title>Luteolibacter sp. 32A isolated from the skin of an Anderson's salamander (Ambystoma andersonii).</title>
        <authorList>
            <person name="Spergser J."/>
            <person name="Busse H.-J."/>
        </authorList>
    </citation>
    <scope>NUCLEOTIDE SEQUENCE</scope>
    <source>
        <strain evidence="2">32A</strain>
    </source>
</reference>
<feature type="transmembrane region" description="Helical" evidence="1">
    <location>
        <begin position="20"/>
        <end position="40"/>
    </location>
</feature>
<accession>A0A975G6W2</accession>
<keyword evidence="1" id="KW-0812">Transmembrane</keyword>
<dbReference type="EMBL" id="CP073100">
    <property type="protein sequence ID" value="QUE49912.1"/>
    <property type="molecule type" value="Genomic_DNA"/>
</dbReference>
<organism evidence="2 3">
    <name type="scientific">Luteolibacter ambystomatis</name>
    <dbReference type="NCBI Taxonomy" id="2824561"/>
    <lineage>
        <taxon>Bacteria</taxon>
        <taxon>Pseudomonadati</taxon>
        <taxon>Verrucomicrobiota</taxon>
        <taxon>Verrucomicrobiia</taxon>
        <taxon>Verrucomicrobiales</taxon>
        <taxon>Verrucomicrobiaceae</taxon>
        <taxon>Luteolibacter</taxon>
    </lineage>
</organism>
<evidence type="ECO:0000313" key="2">
    <source>
        <dbReference type="EMBL" id="QUE49912.1"/>
    </source>
</evidence>
<keyword evidence="1" id="KW-0472">Membrane</keyword>
<sequence>MSSRRYHSGRSSKWNGNQKCLAVAVVIMGGLTLLCLIALVQDQRAKHPEAGIPGILGAAAISLVCPGLFVWLPLIILWRSLAKSSARSLKAVVRSQAYRGGGFSDLTLKSDQNLPRICLCCGTATNRVTPLRYENAHTEASVYDWGRAGPFLLLAPFFTLIQGVLMGAMFWQSVEKRLQRRKAREGAVLFRIPHCRTCSKQQPIVQRHFDFHGRSMIVDAHPAFRSALG</sequence>